<feature type="region of interest" description="Disordered" evidence="1">
    <location>
        <begin position="158"/>
        <end position="183"/>
    </location>
</feature>
<sequence length="287" mass="33154">MEIPDDETDVSRRSELIFPFPGDDTVVLTKRQRLNHFMVNYGLLVQMATEMGQVVEDFKNSKPDFDFAGWYTKLELLRKPLCDLFDTLPKDQKEFYLYIQGLRKNFLGFDSEMHNKKVIEPDVETEHGEDEDPSERQEMEPVIEREHSVSNSGLIVEEKDQGERSKETGPHIESEVGVSNSKCTYDSDEADRYLEDHYSRLNSADVVVSSTDLSDNDVQIRDEVNTPRRWEFRKCRYRPGFYSKKTSSTKRGRSRGRGTPTTTSRGENGRGRVMENTETNIGKKANK</sequence>
<feature type="compositionally biased region" description="Low complexity" evidence="1">
    <location>
        <begin position="257"/>
        <end position="266"/>
    </location>
</feature>
<proteinExistence type="predicted"/>
<evidence type="ECO:0000313" key="2">
    <source>
        <dbReference type="EMBL" id="RZC54838.1"/>
    </source>
</evidence>
<dbReference type="AlphaFoldDB" id="A0A4Y7J513"/>
<name>A0A4Y7J513_PAPSO</name>
<feature type="region of interest" description="Disordered" evidence="1">
    <location>
        <begin position="121"/>
        <end position="146"/>
    </location>
</feature>
<organism evidence="2 3">
    <name type="scientific">Papaver somniferum</name>
    <name type="common">Opium poppy</name>
    <dbReference type="NCBI Taxonomy" id="3469"/>
    <lineage>
        <taxon>Eukaryota</taxon>
        <taxon>Viridiplantae</taxon>
        <taxon>Streptophyta</taxon>
        <taxon>Embryophyta</taxon>
        <taxon>Tracheophyta</taxon>
        <taxon>Spermatophyta</taxon>
        <taxon>Magnoliopsida</taxon>
        <taxon>Ranunculales</taxon>
        <taxon>Papaveraceae</taxon>
        <taxon>Papaveroideae</taxon>
        <taxon>Papaver</taxon>
    </lineage>
</organism>
<protein>
    <submittedName>
        <fullName evidence="2">Uncharacterized protein</fullName>
    </submittedName>
</protein>
<keyword evidence="3" id="KW-1185">Reference proteome</keyword>
<dbReference type="EMBL" id="CM010717">
    <property type="protein sequence ID" value="RZC54838.1"/>
    <property type="molecule type" value="Genomic_DNA"/>
</dbReference>
<feature type="compositionally biased region" description="Basic residues" evidence="1">
    <location>
        <begin position="247"/>
        <end position="256"/>
    </location>
</feature>
<evidence type="ECO:0000256" key="1">
    <source>
        <dbReference type="SAM" id="MobiDB-lite"/>
    </source>
</evidence>
<accession>A0A4Y7J513</accession>
<dbReference type="Gramene" id="RZC54838">
    <property type="protein sequence ID" value="RZC54838"/>
    <property type="gene ID" value="C5167_013686"/>
</dbReference>
<gene>
    <name evidence="2" type="ORF">C5167_013686</name>
</gene>
<evidence type="ECO:0000313" key="3">
    <source>
        <dbReference type="Proteomes" id="UP000316621"/>
    </source>
</evidence>
<reference evidence="2 3" key="1">
    <citation type="journal article" date="2018" name="Science">
        <title>The opium poppy genome and morphinan production.</title>
        <authorList>
            <person name="Guo L."/>
            <person name="Winzer T."/>
            <person name="Yang X."/>
            <person name="Li Y."/>
            <person name="Ning Z."/>
            <person name="He Z."/>
            <person name="Teodor R."/>
            <person name="Lu Y."/>
            <person name="Bowser T.A."/>
            <person name="Graham I.A."/>
            <person name="Ye K."/>
        </authorList>
    </citation>
    <scope>NUCLEOTIDE SEQUENCE [LARGE SCALE GENOMIC DNA]</scope>
    <source>
        <strain evidence="3">cv. HN1</strain>
        <tissue evidence="2">Leaves</tissue>
    </source>
</reference>
<dbReference type="Proteomes" id="UP000316621">
    <property type="component" value="Chromosome 3"/>
</dbReference>
<feature type="compositionally biased region" description="Basic and acidic residues" evidence="1">
    <location>
        <begin position="134"/>
        <end position="146"/>
    </location>
</feature>
<feature type="compositionally biased region" description="Basic and acidic residues" evidence="1">
    <location>
        <begin position="158"/>
        <end position="174"/>
    </location>
</feature>
<feature type="region of interest" description="Disordered" evidence="1">
    <location>
        <begin position="241"/>
        <end position="287"/>
    </location>
</feature>